<evidence type="ECO:0000313" key="2">
    <source>
        <dbReference type="Proteomes" id="UP000317977"/>
    </source>
</evidence>
<evidence type="ECO:0008006" key="3">
    <source>
        <dbReference type="Google" id="ProtNLM"/>
    </source>
</evidence>
<comment type="caution">
    <text evidence="1">The sequence shown here is derived from an EMBL/GenBank/DDBJ whole genome shotgun (WGS) entry which is preliminary data.</text>
</comment>
<reference evidence="1 2" key="1">
    <citation type="submission" date="2019-02" db="EMBL/GenBank/DDBJ databases">
        <title>Deep-cultivation of Planctomycetes and their phenomic and genomic characterization uncovers novel biology.</title>
        <authorList>
            <person name="Wiegand S."/>
            <person name="Jogler M."/>
            <person name="Boedeker C."/>
            <person name="Pinto D."/>
            <person name="Vollmers J."/>
            <person name="Rivas-Marin E."/>
            <person name="Kohn T."/>
            <person name="Peeters S.H."/>
            <person name="Heuer A."/>
            <person name="Rast P."/>
            <person name="Oberbeckmann S."/>
            <person name="Bunk B."/>
            <person name="Jeske O."/>
            <person name="Meyerdierks A."/>
            <person name="Storesund J.E."/>
            <person name="Kallscheuer N."/>
            <person name="Luecker S."/>
            <person name="Lage O.M."/>
            <person name="Pohl T."/>
            <person name="Merkel B.J."/>
            <person name="Hornburger P."/>
            <person name="Mueller R.-W."/>
            <person name="Bruemmer F."/>
            <person name="Labrenz M."/>
            <person name="Spormann A.M."/>
            <person name="Op Den Camp H."/>
            <person name="Overmann J."/>
            <person name="Amann R."/>
            <person name="Jetten M.S.M."/>
            <person name="Mascher T."/>
            <person name="Medema M.H."/>
            <person name="Devos D.P."/>
            <person name="Kaster A.-K."/>
            <person name="Ovreas L."/>
            <person name="Rohde M."/>
            <person name="Galperin M.Y."/>
            <person name="Jogler C."/>
        </authorList>
    </citation>
    <scope>NUCLEOTIDE SEQUENCE [LARGE SCALE GENOMIC DNA]</scope>
    <source>
        <strain evidence="1 2">Poly59</strain>
    </source>
</reference>
<dbReference type="EMBL" id="SJPX01000002">
    <property type="protein sequence ID" value="TWU55850.1"/>
    <property type="molecule type" value="Genomic_DNA"/>
</dbReference>
<evidence type="ECO:0000313" key="1">
    <source>
        <dbReference type="EMBL" id="TWU55850.1"/>
    </source>
</evidence>
<organism evidence="1 2">
    <name type="scientific">Rubripirellula reticaptiva</name>
    <dbReference type="NCBI Taxonomy" id="2528013"/>
    <lineage>
        <taxon>Bacteria</taxon>
        <taxon>Pseudomonadati</taxon>
        <taxon>Planctomycetota</taxon>
        <taxon>Planctomycetia</taxon>
        <taxon>Pirellulales</taxon>
        <taxon>Pirellulaceae</taxon>
        <taxon>Rubripirellula</taxon>
    </lineage>
</organism>
<dbReference type="AlphaFoldDB" id="A0A5C6F5M3"/>
<gene>
    <name evidence="1" type="ORF">Poly59_21530</name>
</gene>
<sequence length="78" mass="8545">MSCPAEESQALLAVKGIGPTVVDRLEQIGISLLRDLRQCFVDEITVSVATKMGTTWWRNSPQAKQAIQNAIDDAQNSE</sequence>
<protein>
    <recommendedName>
        <fullName evidence="3">Pathogenicity locus</fullName>
    </recommendedName>
</protein>
<accession>A0A5C6F5M3</accession>
<keyword evidence="2" id="KW-1185">Reference proteome</keyword>
<dbReference type="RefSeq" id="WP_146533970.1">
    <property type="nucleotide sequence ID" value="NZ_SJPX01000002.1"/>
</dbReference>
<dbReference type="OrthoDB" id="4467269at2"/>
<name>A0A5C6F5M3_9BACT</name>
<proteinExistence type="predicted"/>
<dbReference type="Proteomes" id="UP000317977">
    <property type="component" value="Unassembled WGS sequence"/>
</dbReference>